<accession>A0AAD3UGX7</accession>
<evidence type="ECO:0000313" key="6">
    <source>
        <dbReference type="Proteomes" id="UP000868497"/>
    </source>
</evidence>
<feature type="transmembrane region" description="Helical" evidence="1">
    <location>
        <begin position="54"/>
        <end position="74"/>
    </location>
</feature>
<dbReference type="Proteomes" id="UP000868497">
    <property type="component" value="Unassembled WGS sequence"/>
</dbReference>
<evidence type="ECO:0000256" key="1">
    <source>
        <dbReference type="SAM" id="Phobius"/>
    </source>
</evidence>
<evidence type="ECO:0000313" key="2">
    <source>
        <dbReference type="EMBL" id="HAT1681301.1"/>
    </source>
</evidence>
<dbReference type="AlphaFoldDB" id="A0AAD3UGX7"/>
<gene>
    <name evidence="3" type="ORF">F6W21_03890</name>
    <name evidence="2" type="ORF">I8Y21_001949</name>
    <name evidence="4" type="ORF">J7S78_16660</name>
</gene>
<reference evidence="3" key="1">
    <citation type="journal article" date="2018" name="Genome Biol.">
        <title>SKESA: strategic k-mer extension for scrupulous assemblies.</title>
        <authorList>
            <person name="Souvorov A."/>
            <person name="Agarwala R."/>
            <person name="Lipman D.J."/>
        </authorList>
    </citation>
    <scope>NUCLEOTIDE SEQUENCE</scope>
    <source>
        <strain evidence="3">AUSMDU00005748</strain>
        <strain evidence="2">R404</strain>
    </source>
</reference>
<dbReference type="Proteomes" id="UP000856143">
    <property type="component" value="Unassembled WGS sequence"/>
</dbReference>
<dbReference type="EMBL" id="DACSEO010000018">
    <property type="protein sequence ID" value="HAT1681301.1"/>
    <property type="molecule type" value="Genomic_DNA"/>
</dbReference>
<reference evidence="3" key="2">
    <citation type="submission" date="2019-09" db="EMBL/GenBank/DDBJ databases">
        <authorList>
            <consortium name="NCBI Pathogen Detection Project"/>
        </authorList>
    </citation>
    <scope>NUCLEOTIDE SEQUENCE</scope>
    <source>
        <strain evidence="3">AUSMDU00005748</strain>
        <strain evidence="2">R404</strain>
    </source>
</reference>
<reference evidence="4 5" key="3">
    <citation type="submission" date="2021-03" db="EMBL/GenBank/DDBJ databases">
        <authorList>
            <person name="Stanton E."/>
        </authorList>
    </citation>
    <scope>NUCLEOTIDE SEQUENCE [LARGE SCALE GENOMIC DNA]</scope>
    <source>
        <strain evidence="4 5">2020EL-00037</strain>
    </source>
</reference>
<keyword evidence="5" id="KW-1185">Reference proteome</keyword>
<protein>
    <recommendedName>
        <fullName evidence="7">Glycosyltransferase family 1</fullName>
    </recommendedName>
</protein>
<evidence type="ECO:0000313" key="4">
    <source>
        <dbReference type="EMBL" id="MBQ0601431.1"/>
    </source>
</evidence>
<dbReference type="EMBL" id="DACXIC010000003">
    <property type="protein sequence ID" value="HAU4355467.1"/>
    <property type="molecule type" value="Genomic_DNA"/>
</dbReference>
<dbReference type="RefSeq" id="WP_016809020.1">
    <property type="nucleotide sequence ID" value="NZ_ABFNOZ020000013.1"/>
</dbReference>
<keyword evidence="1" id="KW-0472">Membrane</keyword>
<sequence length="75" mass="9128">MDNIVLQKVIAIFLMVWWGWDILKRKKKKQNPDPLIAQANAAERYQWRYLRWGWRLLQFACGGYLLIMMVTFLLR</sequence>
<dbReference type="EMBL" id="JAGKON010000017">
    <property type="protein sequence ID" value="MBQ0601431.1"/>
    <property type="molecule type" value="Genomic_DNA"/>
</dbReference>
<comment type="caution">
    <text evidence="3">The sequence shown here is derived from an EMBL/GenBank/DDBJ whole genome shotgun (WGS) entry which is preliminary data.</text>
</comment>
<evidence type="ECO:0008006" key="7">
    <source>
        <dbReference type="Google" id="ProtNLM"/>
    </source>
</evidence>
<name>A0AAD3UGX7_KLEOX</name>
<proteinExistence type="predicted"/>
<evidence type="ECO:0000313" key="3">
    <source>
        <dbReference type="EMBL" id="HAU4355467.1"/>
    </source>
</evidence>
<organism evidence="3 6">
    <name type="scientific">Klebsiella oxytoca</name>
    <dbReference type="NCBI Taxonomy" id="571"/>
    <lineage>
        <taxon>Bacteria</taxon>
        <taxon>Pseudomonadati</taxon>
        <taxon>Pseudomonadota</taxon>
        <taxon>Gammaproteobacteria</taxon>
        <taxon>Enterobacterales</taxon>
        <taxon>Enterobacteriaceae</taxon>
        <taxon>Klebsiella/Raoultella group</taxon>
        <taxon>Klebsiella</taxon>
    </lineage>
</organism>
<keyword evidence="1" id="KW-1133">Transmembrane helix</keyword>
<feature type="transmembrane region" description="Helical" evidence="1">
    <location>
        <begin position="6"/>
        <end position="23"/>
    </location>
</feature>
<keyword evidence="1" id="KW-0812">Transmembrane</keyword>
<dbReference type="GeneID" id="93284962"/>
<evidence type="ECO:0000313" key="5">
    <source>
        <dbReference type="Proteomes" id="UP000673434"/>
    </source>
</evidence>
<dbReference type="Proteomes" id="UP000673434">
    <property type="component" value="Unassembled WGS sequence"/>
</dbReference>